<organism evidence="3 4">
    <name type="scientific">Paenibacillus aquistagni</name>
    <dbReference type="NCBI Taxonomy" id="1852522"/>
    <lineage>
        <taxon>Bacteria</taxon>
        <taxon>Bacillati</taxon>
        <taxon>Bacillota</taxon>
        <taxon>Bacilli</taxon>
        <taxon>Bacillales</taxon>
        <taxon>Paenibacillaceae</taxon>
        <taxon>Paenibacillus</taxon>
    </lineage>
</organism>
<evidence type="ECO:0000313" key="3">
    <source>
        <dbReference type="EMBL" id="SMG32450.1"/>
    </source>
</evidence>
<dbReference type="InterPro" id="IPR025588">
    <property type="entry name" value="YcxB-like_C"/>
</dbReference>
<dbReference type="EMBL" id="FXAZ01000002">
    <property type="protein sequence ID" value="SMG32450.1"/>
    <property type="molecule type" value="Genomic_DNA"/>
</dbReference>
<evidence type="ECO:0000256" key="1">
    <source>
        <dbReference type="SAM" id="Phobius"/>
    </source>
</evidence>
<feature type="domain" description="YcxB-like C-terminal" evidence="2">
    <location>
        <begin position="96"/>
        <end position="155"/>
    </location>
</feature>
<protein>
    <submittedName>
        <fullName evidence="3">YcxB-like protein</fullName>
    </submittedName>
</protein>
<evidence type="ECO:0000313" key="4">
    <source>
        <dbReference type="Proteomes" id="UP000193834"/>
    </source>
</evidence>
<reference evidence="3 4" key="1">
    <citation type="submission" date="2017-04" db="EMBL/GenBank/DDBJ databases">
        <authorList>
            <person name="Afonso C.L."/>
            <person name="Miller P.J."/>
            <person name="Scott M.A."/>
            <person name="Spackman E."/>
            <person name="Goraichik I."/>
            <person name="Dimitrov K.M."/>
            <person name="Suarez D.L."/>
            <person name="Swayne D.E."/>
        </authorList>
    </citation>
    <scope>NUCLEOTIDE SEQUENCE [LARGE SCALE GENOMIC DNA]</scope>
    <source>
        <strain evidence="3 4">11</strain>
    </source>
</reference>
<dbReference type="STRING" id="1852522.SAMN06295960_1787"/>
<keyword evidence="1" id="KW-0472">Membrane</keyword>
<dbReference type="RefSeq" id="WP_085494039.1">
    <property type="nucleotide sequence ID" value="NZ_FXAZ01000002.1"/>
</dbReference>
<keyword evidence="1" id="KW-1133">Transmembrane helix</keyword>
<keyword evidence="4" id="KW-1185">Reference proteome</keyword>
<accession>A0A1X7JXH3</accession>
<gene>
    <name evidence="3" type="ORF">SAMN06295960_1787</name>
</gene>
<sequence>MNIQYEFTKEDYWNLNRDMIMMMPRMRSILLLVLIVSPVLFSFLLSYRFTVGVSILLSVMLLGLICLYIYFSVKAKVIRYAKSNPHVIGPRQLVVSAEGVQDDSSEKTSFQQWLDIERIEDRKDHILLIIESATVICIPKHAFKDADEASQFFQLASKYHQAA</sequence>
<feature type="transmembrane region" description="Helical" evidence="1">
    <location>
        <begin position="29"/>
        <end position="47"/>
    </location>
</feature>
<name>A0A1X7JXH3_9BACL</name>
<feature type="transmembrane region" description="Helical" evidence="1">
    <location>
        <begin position="53"/>
        <end position="73"/>
    </location>
</feature>
<dbReference type="Proteomes" id="UP000193834">
    <property type="component" value="Unassembled WGS sequence"/>
</dbReference>
<proteinExistence type="predicted"/>
<keyword evidence="1" id="KW-0812">Transmembrane</keyword>
<dbReference type="AlphaFoldDB" id="A0A1X7JXH3"/>
<dbReference type="Pfam" id="PF14317">
    <property type="entry name" value="YcxB"/>
    <property type="match status" value="1"/>
</dbReference>
<evidence type="ECO:0000259" key="2">
    <source>
        <dbReference type="Pfam" id="PF14317"/>
    </source>
</evidence>
<dbReference type="OrthoDB" id="1496204at2"/>